<dbReference type="Proteomes" id="UP000036681">
    <property type="component" value="Unplaced"/>
</dbReference>
<dbReference type="WBParaSite" id="ALUE_0000266201-mRNA-1">
    <property type="protein sequence ID" value="ALUE_0000266201-mRNA-1"/>
    <property type="gene ID" value="ALUE_0000266201"/>
</dbReference>
<name>A0A0M3HMB7_ASCLU</name>
<reference evidence="2" key="1">
    <citation type="submission" date="2017-02" db="UniProtKB">
        <authorList>
            <consortium name="WormBaseParasite"/>
        </authorList>
    </citation>
    <scope>IDENTIFICATION</scope>
</reference>
<accession>A0A0M3HMB7</accession>
<keyword evidence="1" id="KW-1185">Reference proteome</keyword>
<evidence type="ECO:0000313" key="1">
    <source>
        <dbReference type="Proteomes" id="UP000036681"/>
    </source>
</evidence>
<sequence length="48" mass="5620">LIESISFVFFYRRAINSTSLTVSRLNLLILRFLLSKYLLGVKYISRHG</sequence>
<proteinExistence type="predicted"/>
<evidence type="ECO:0000313" key="2">
    <source>
        <dbReference type="WBParaSite" id="ALUE_0000266201-mRNA-1"/>
    </source>
</evidence>
<protein>
    <submittedName>
        <fullName evidence="2">Glycosyltransferase family 2 protein</fullName>
    </submittedName>
</protein>
<organism evidence="1 2">
    <name type="scientific">Ascaris lumbricoides</name>
    <name type="common">Giant roundworm</name>
    <dbReference type="NCBI Taxonomy" id="6252"/>
    <lineage>
        <taxon>Eukaryota</taxon>
        <taxon>Metazoa</taxon>
        <taxon>Ecdysozoa</taxon>
        <taxon>Nematoda</taxon>
        <taxon>Chromadorea</taxon>
        <taxon>Rhabditida</taxon>
        <taxon>Spirurina</taxon>
        <taxon>Ascaridomorpha</taxon>
        <taxon>Ascaridoidea</taxon>
        <taxon>Ascarididae</taxon>
        <taxon>Ascaris</taxon>
    </lineage>
</organism>
<dbReference type="AlphaFoldDB" id="A0A0M3HMB7"/>